<proteinExistence type="predicted"/>
<dbReference type="Proteomes" id="UP001516400">
    <property type="component" value="Unassembled WGS sequence"/>
</dbReference>
<keyword evidence="3" id="KW-1185">Reference proteome</keyword>
<protein>
    <submittedName>
        <fullName evidence="2">Uncharacterized protein</fullName>
    </submittedName>
</protein>
<accession>A0ABD2P3Q8</accession>
<feature type="compositionally biased region" description="Low complexity" evidence="1">
    <location>
        <begin position="103"/>
        <end position="116"/>
    </location>
</feature>
<organism evidence="2 3">
    <name type="scientific">Cryptolaemus montrouzieri</name>
    <dbReference type="NCBI Taxonomy" id="559131"/>
    <lineage>
        <taxon>Eukaryota</taxon>
        <taxon>Metazoa</taxon>
        <taxon>Ecdysozoa</taxon>
        <taxon>Arthropoda</taxon>
        <taxon>Hexapoda</taxon>
        <taxon>Insecta</taxon>
        <taxon>Pterygota</taxon>
        <taxon>Neoptera</taxon>
        <taxon>Endopterygota</taxon>
        <taxon>Coleoptera</taxon>
        <taxon>Polyphaga</taxon>
        <taxon>Cucujiformia</taxon>
        <taxon>Coccinelloidea</taxon>
        <taxon>Coccinellidae</taxon>
        <taxon>Scymninae</taxon>
        <taxon>Scymnini</taxon>
        <taxon>Cryptolaemus</taxon>
    </lineage>
</organism>
<evidence type="ECO:0000313" key="3">
    <source>
        <dbReference type="Proteomes" id="UP001516400"/>
    </source>
</evidence>
<feature type="region of interest" description="Disordered" evidence="1">
    <location>
        <begin position="65"/>
        <end position="156"/>
    </location>
</feature>
<name>A0ABD2P3Q8_9CUCU</name>
<comment type="caution">
    <text evidence="2">The sequence shown here is derived from an EMBL/GenBank/DDBJ whole genome shotgun (WGS) entry which is preliminary data.</text>
</comment>
<feature type="compositionally biased region" description="Basic and acidic residues" evidence="1">
    <location>
        <begin position="125"/>
        <end position="135"/>
    </location>
</feature>
<evidence type="ECO:0000256" key="1">
    <source>
        <dbReference type="SAM" id="MobiDB-lite"/>
    </source>
</evidence>
<evidence type="ECO:0000313" key="2">
    <source>
        <dbReference type="EMBL" id="KAL3285539.1"/>
    </source>
</evidence>
<dbReference type="AlphaFoldDB" id="A0ABD2P3Q8"/>
<dbReference type="EMBL" id="JABFTP020000185">
    <property type="protein sequence ID" value="KAL3285539.1"/>
    <property type="molecule type" value="Genomic_DNA"/>
</dbReference>
<gene>
    <name evidence="2" type="ORF">HHI36_000070</name>
</gene>
<reference evidence="2 3" key="1">
    <citation type="journal article" date="2021" name="BMC Biol.">
        <title>Horizontally acquired antibacterial genes associated with adaptive radiation of ladybird beetles.</title>
        <authorList>
            <person name="Li H.S."/>
            <person name="Tang X.F."/>
            <person name="Huang Y.H."/>
            <person name="Xu Z.Y."/>
            <person name="Chen M.L."/>
            <person name="Du X.Y."/>
            <person name="Qiu B.Y."/>
            <person name="Chen P.T."/>
            <person name="Zhang W."/>
            <person name="Slipinski A."/>
            <person name="Escalona H.E."/>
            <person name="Waterhouse R.M."/>
            <person name="Zwick A."/>
            <person name="Pang H."/>
        </authorList>
    </citation>
    <scope>NUCLEOTIDE SEQUENCE [LARGE SCALE GENOMIC DNA]</scope>
    <source>
        <strain evidence="2">SYSU2018</strain>
    </source>
</reference>
<sequence length="156" mass="16666">MGKRLRLNRFITKWIKSDLPQDCSSVLLLGVTRIPTSPVPARRPCSLPLTLSNTIQPGSPQIVTNRRSLVRRKSSLKKRDRDGVLGKPSKACVSNNADDEQCSSGSATPTPGSTAAIPLNSSNEKTPEAGMDRSVDSIGSCSLDMEASVDAAGREM</sequence>